<evidence type="ECO:0000256" key="3">
    <source>
        <dbReference type="ARBA" id="ARBA00022692"/>
    </source>
</evidence>
<feature type="transmembrane region" description="Helical" evidence="10">
    <location>
        <begin position="71"/>
        <end position="93"/>
    </location>
</feature>
<evidence type="ECO:0000256" key="8">
    <source>
        <dbReference type="PIRSR" id="PIRSR604254-1"/>
    </source>
</evidence>
<keyword evidence="4 10" id="KW-1133">Transmembrane helix</keyword>
<feature type="transmembrane region" description="Helical" evidence="10">
    <location>
        <begin position="20"/>
        <end position="40"/>
    </location>
</feature>
<evidence type="ECO:0000256" key="9">
    <source>
        <dbReference type="SAM" id="MobiDB-lite"/>
    </source>
</evidence>
<protein>
    <submittedName>
        <fullName evidence="12">Uncharacterized protein</fullName>
    </submittedName>
</protein>
<dbReference type="PANTHER" id="PTHR20855:SF52">
    <property type="entry name" value="ADIPONECTIN RECEPTOR PROTEIN"/>
    <property type="match status" value="1"/>
</dbReference>
<keyword evidence="8" id="KW-0479">Metal-binding</keyword>
<feature type="transmembrane region" description="Helical" evidence="10">
    <location>
        <begin position="105"/>
        <end position="127"/>
    </location>
</feature>
<dbReference type="PANTHER" id="PTHR20855">
    <property type="entry name" value="ADIPOR/PROGESTIN RECEPTOR-RELATED"/>
    <property type="match status" value="1"/>
</dbReference>
<comment type="pathway">
    <text evidence="7">Porphyrin-containing compound metabolism.</text>
</comment>
<organism evidence="11 12">
    <name type="scientific">Meloidogyne javanica</name>
    <name type="common">Root-knot nematode worm</name>
    <dbReference type="NCBI Taxonomy" id="6303"/>
    <lineage>
        <taxon>Eukaryota</taxon>
        <taxon>Metazoa</taxon>
        <taxon>Ecdysozoa</taxon>
        <taxon>Nematoda</taxon>
        <taxon>Chromadorea</taxon>
        <taxon>Rhabditida</taxon>
        <taxon>Tylenchina</taxon>
        <taxon>Tylenchomorpha</taxon>
        <taxon>Tylenchoidea</taxon>
        <taxon>Meloidogynidae</taxon>
        <taxon>Meloidogyninae</taxon>
        <taxon>Meloidogyne</taxon>
        <taxon>Meloidogyne incognita group</taxon>
    </lineage>
</organism>
<feature type="compositionally biased region" description="Basic and acidic residues" evidence="9">
    <location>
        <begin position="186"/>
        <end position="202"/>
    </location>
</feature>
<comment type="similarity">
    <text evidence="2">Belongs to the ADIPOR family.</text>
</comment>
<reference evidence="12" key="1">
    <citation type="submission" date="2022-11" db="UniProtKB">
        <authorList>
            <consortium name="WormBaseParasite"/>
        </authorList>
    </citation>
    <scope>IDENTIFICATION</scope>
</reference>
<keyword evidence="11" id="KW-1185">Reference proteome</keyword>
<evidence type="ECO:0000256" key="4">
    <source>
        <dbReference type="ARBA" id="ARBA00022989"/>
    </source>
</evidence>
<dbReference type="GO" id="GO:0038023">
    <property type="term" value="F:signaling receptor activity"/>
    <property type="evidence" value="ECO:0007669"/>
    <property type="project" value="TreeGrafter"/>
</dbReference>
<proteinExistence type="inferred from homology"/>
<keyword evidence="8" id="KW-0862">Zinc</keyword>
<comment type="subcellular location">
    <subcellularLocation>
        <location evidence="1">Membrane</location>
        <topology evidence="1">Multi-pass membrane protein</topology>
    </subcellularLocation>
</comment>
<evidence type="ECO:0000256" key="6">
    <source>
        <dbReference type="ARBA" id="ARBA00023136"/>
    </source>
</evidence>
<evidence type="ECO:0000256" key="2">
    <source>
        <dbReference type="ARBA" id="ARBA00007018"/>
    </source>
</evidence>
<feature type="binding site" evidence="8">
    <location>
        <position position="446"/>
    </location>
    <ligand>
        <name>Zn(2+)</name>
        <dbReference type="ChEBI" id="CHEBI:29105"/>
    </ligand>
</feature>
<dbReference type="GO" id="GO:0046872">
    <property type="term" value="F:metal ion binding"/>
    <property type="evidence" value="ECO:0007669"/>
    <property type="project" value="UniProtKB-KW"/>
</dbReference>
<feature type="compositionally biased region" description="Basic residues" evidence="9">
    <location>
        <begin position="160"/>
        <end position="169"/>
    </location>
</feature>
<dbReference type="Pfam" id="PF02628">
    <property type="entry name" value="COX15-CtaA"/>
    <property type="match status" value="1"/>
</dbReference>
<feature type="binding site" evidence="8">
    <location>
        <position position="450"/>
    </location>
    <ligand>
        <name>Zn(2+)</name>
        <dbReference type="ChEBI" id="CHEBI:29105"/>
    </ligand>
</feature>
<keyword evidence="6 10" id="KW-0472">Membrane</keyword>
<feature type="transmembrane region" description="Helical" evidence="10">
    <location>
        <begin position="408"/>
        <end position="428"/>
    </location>
</feature>
<dbReference type="Pfam" id="PF03006">
    <property type="entry name" value="HlyIII"/>
    <property type="match status" value="1"/>
</dbReference>
<sequence>HSKVASIRRLRGMVHGSKLAIFSTILLGAFVAGLDAGLVYNSWPKYSGKWIPHELMARDIFGIDEFFSNPFLILSYYFQAYLTLIVVSLTWFKGRNMKLSNRAKFALHTLLAACFTQAALGIGTLIYEVPISIASIHQNGALMAQALEINEDKKSEKSTRSFKKGHRRAQSMPSHYIGKQSQRYTRNQENDKTKVSDKNGDKTHRHVQLPASNQRSCCQNRPDFDAIEVMEDDKDFEVPINEEEMMQFEGIEHSEGEEGNTDVHKRHKRFWQVNWKGVHFTGLPAWLQDNEFLHSGHRPELGTFSSCFKSIFSLHTETGNIWTHIYGSFVPWIYYAFYCRAFAMSFYIGMIVVLGIAAVVVSLWDKFAQPKFRPLRGGVFLAMGLSSIVPALHLALTDGFKWMFDYASFHWLLLMGFLYITGAAVYMVRFPERCCPGKCDIMCHSHQLFHIFVILAAAVHYHGILEIAMKRLEGGSCSEQLIEQSGTDKADIQWIDEQLRPY</sequence>
<feature type="transmembrane region" description="Helical" evidence="10">
    <location>
        <begin position="377"/>
        <end position="396"/>
    </location>
</feature>
<dbReference type="InterPro" id="IPR003780">
    <property type="entry name" value="COX15/CtaA_fam"/>
</dbReference>
<evidence type="ECO:0000256" key="7">
    <source>
        <dbReference type="ARBA" id="ARBA00023444"/>
    </source>
</evidence>
<evidence type="ECO:0000256" key="5">
    <source>
        <dbReference type="ARBA" id="ARBA00023133"/>
    </source>
</evidence>
<dbReference type="GO" id="GO:0033211">
    <property type="term" value="P:adiponectin-activated signaling pathway"/>
    <property type="evidence" value="ECO:0007669"/>
    <property type="project" value="TreeGrafter"/>
</dbReference>
<accession>A0A915LJ59</accession>
<dbReference type="WBParaSite" id="scaffold12981_cov271.g16626">
    <property type="protein sequence ID" value="scaffold12981_cov271.g16626"/>
    <property type="gene ID" value="scaffold12981_cov271.g16626"/>
</dbReference>
<keyword evidence="3 10" id="KW-0812">Transmembrane</keyword>
<dbReference type="GO" id="GO:0006784">
    <property type="term" value="P:heme A biosynthetic process"/>
    <property type="evidence" value="ECO:0007669"/>
    <property type="project" value="InterPro"/>
</dbReference>
<dbReference type="AlphaFoldDB" id="A0A915LJ59"/>
<feature type="transmembrane region" description="Helical" evidence="10">
    <location>
        <begin position="448"/>
        <end position="465"/>
    </location>
</feature>
<dbReference type="Proteomes" id="UP000887561">
    <property type="component" value="Unplaced"/>
</dbReference>
<evidence type="ECO:0000256" key="10">
    <source>
        <dbReference type="SAM" id="Phobius"/>
    </source>
</evidence>
<name>A0A915LJ59_MELJA</name>
<evidence type="ECO:0000313" key="11">
    <source>
        <dbReference type="Proteomes" id="UP000887561"/>
    </source>
</evidence>
<dbReference type="InterPro" id="IPR004254">
    <property type="entry name" value="AdipoR/HlyIII-related"/>
</dbReference>
<dbReference type="GO" id="GO:0005886">
    <property type="term" value="C:plasma membrane"/>
    <property type="evidence" value="ECO:0007669"/>
    <property type="project" value="TreeGrafter"/>
</dbReference>
<feature type="transmembrane region" description="Helical" evidence="10">
    <location>
        <begin position="344"/>
        <end position="365"/>
    </location>
</feature>
<evidence type="ECO:0000313" key="12">
    <source>
        <dbReference type="WBParaSite" id="scaffold12981_cov271.g16626"/>
    </source>
</evidence>
<evidence type="ECO:0000256" key="1">
    <source>
        <dbReference type="ARBA" id="ARBA00004141"/>
    </source>
</evidence>
<keyword evidence="5" id="KW-0350">Heme biosynthesis</keyword>
<feature type="region of interest" description="Disordered" evidence="9">
    <location>
        <begin position="153"/>
        <end position="215"/>
    </location>
</feature>